<feature type="transmembrane region" description="Helical" evidence="5">
    <location>
        <begin position="56"/>
        <end position="76"/>
    </location>
</feature>
<dbReference type="CDD" id="cd07042">
    <property type="entry name" value="STAS_SulP_like_sulfate_transporter"/>
    <property type="match status" value="1"/>
</dbReference>
<evidence type="ECO:0000256" key="3">
    <source>
        <dbReference type="ARBA" id="ARBA00022989"/>
    </source>
</evidence>
<evidence type="ECO:0000313" key="7">
    <source>
        <dbReference type="EMBL" id="MDQ0473499.1"/>
    </source>
</evidence>
<keyword evidence="8" id="KW-1185">Reference proteome</keyword>
<dbReference type="Pfam" id="PF00916">
    <property type="entry name" value="Sulfate_transp"/>
    <property type="match status" value="1"/>
</dbReference>
<gene>
    <name evidence="7" type="ORF">QO011_006535</name>
</gene>
<feature type="transmembrane region" description="Helical" evidence="5">
    <location>
        <begin position="138"/>
        <end position="156"/>
    </location>
</feature>
<comment type="caution">
    <text evidence="7">The sequence shown here is derived from an EMBL/GenBank/DDBJ whole genome shotgun (WGS) entry which is preliminary data.</text>
</comment>
<keyword evidence="4 5" id="KW-0472">Membrane</keyword>
<keyword evidence="2 5" id="KW-0812">Transmembrane</keyword>
<dbReference type="InterPro" id="IPR002645">
    <property type="entry name" value="STAS_dom"/>
</dbReference>
<dbReference type="InterPro" id="IPR001902">
    <property type="entry name" value="SLC26A/SulP_fam"/>
</dbReference>
<dbReference type="RefSeq" id="WP_307281845.1">
    <property type="nucleotide sequence ID" value="NZ_JAUSVX010000016.1"/>
</dbReference>
<evidence type="ECO:0000256" key="5">
    <source>
        <dbReference type="SAM" id="Phobius"/>
    </source>
</evidence>
<evidence type="ECO:0000256" key="2">
    <source>
        <dbReference type="ARBA" id="ARBA00022692"/>
    </source>
</evidence>
<feature type="transmembrane region" description="Helical" evidence="5">
    <location>
        <begin position="296"/>
        <end position="317"/>
    </location>
</feature>
<keyword evidence="3 5" id="KW-1133">Transmembrane helix</keyword>
<dbReference type="SUPFAM" id="SSF52091">
    <property type="entry name" value="SpoIIaa-like"/>
    <property type="match status" value="1"/>
</dbReference>
<evidence type="ECO:0000256" key="1">
    <source>
        <dbReference type="ARBA" id="ARBA00004141"/>
    </source>
</evidence>
<feature type="transmembrane region" description="Helical" evidence="5">
    <location>
        <begin position="212"/>
        <end position="231"/>
    </location>
</feature>
<sequence length="579" mass="59483">MSAASGRDEPARRSWPLLRSLSGWTIADLGRDVLAGVTLAAIAVPEQMATARLAGFAPQIGFHAFIAGSLAFAVFGASRFLSVGADSTVAPIFAAGLALLAAAGSPQSLAAAAALAMMVGVLVCACGLLRFGWIADLLSVPVTTGFLAGIAIHIAISQLPSLLDLPPPDGGTMIQRLITLLQGLPGLNPFSTAIGLGVLATVLVCERISPRIPGALIALALATLAVMAFGLESRGVTVLGPLPSGLPRPSLPAIELIELRSLVPLAMIVAMVVMMQTAATTRSFPPPGAMPDVDRDFIGAGAGNILSGLLGAFPVNASPPRTAIVAETGGRSQLGSLVAAAIVLVLAMAAGGLLAHVPHAALAGVLLFVAQRIFRLQTFARVWRETRAEFALILVTMIAIVTLPIEVGVAVGIGLSLLHGIWSMTRAQPLRFERIVGTPVWWPPAPGLQTEPVPGVLVVGFQAPLSFLNADVFRRGVRALVDGLAEPPGLIVLEASSIIEIDFTAAQALREVILGCRSGGAVFAMARLESIRAREALARFGLEDVLGPGHLFPSVDAAVTALAGAAAAHAPSPPEAARR</sequence>
<feature type="transmembrane region" description="Helical" evidence="5">
    <location>
        <begin position="21"/>
        <end position="44"/>
    </location>
</feature>
<comment type="subcellular location">
    <subcellularLocation>
        <location evidence="1">Membrane</location>
        <topology evidence="1">Multi-pass membrane protein</topology>
    </subcellularLocation>
</comment>
<evidence type="ECO:0000259" key="6">
    <source>
        <dbReference type="PROSITE" id="PS50801"/>
    </source>
</evidence>
<feature type="transmembrane region" description="Helical" evidence="5">
    <location>
        <begin position="390"/>
        <end position="422"/>
    </location>
</feature>
<feature type="transmembrane region" description="Helical" evidence="5">
    <location>
        <begin position="186"/>
        <end position="205"/>
    </location>
</feature>
<dbReference type="Gene3D" id="3.30.750.24">
    <property type="entry name" value="STAS domain"/>
    <property type="match status" value="1"/>
</dbReference>
<accession>A0ABU0JGT0</accession>
<feature type="transmembrane region" description="Helical" evidence="5">
    <location>
        <begin position="109"/>
        <end position="131"/>
    </location>
</feature>
<proteinExistence type="predicted"/>
<feature type="transmembrane region" description="Helical" evidence="5">
    <location>
        <begin position="83"/>
        <end position="103"/>
    </location>
</feature>
<dbReference type="InterPro" id="IPR036513">
    <property type="entry name" value="STAS_dom_sf"/>
</dbReference>
<reference evidence="7 8" key="1">
    <citation type="submission" date="2023-07" db="EMBL/GenBank/DDBJ databases">
        <title>Genomic Encyclopedia of Type Strains, Phase IV (KMG-IV): sequencing the most valuable type-strain genomes for metagenomic binning, comparative biology and taxonomic classification.</title>
        <authorList>
            <person name="Goeker M."/>
        </authorList>
    </citation>
    <scope>NUCLEOTIDE SEQUENCE [LARGE SCALE GENOMIC DNA]</scope>
    <source>
        <strain evidence="7 8">DSM 19619</strain>
    </source>
</reference>
<feature type="transmembrane region" description="Helical" evidence="5">
    <location>
        <begin position="251"/>
        <end position="275"/>
    </location>
</feature>
<dbReference type="Pfam" id="PF01740">
    <property type="entry name" value="STAS"/>
    <property type="match status" value="1"/>
</dbReference>
<evidence type="ECO:0000313" key="8">
    <source>
        <dbReference type="Proteomes" id="UP001242480"/>
    </source>
</evidence>
<dbReference type="EMBL" id="JAUSVX010000016">
    <property type="protein sequence ID" value="MDQ0473499.1"/>
    <property type="molecule type" value="Genomic_DNA"/>
</dbReference>
<feature type="domain" description="STAS" evidence="6">
    <location>
        <begin position="446"/>
        <end position="562"/>
    </location>
</feature>
<evidence type="ECO:0000256" key="4">
    <source>
        <dbReference type="ARBA" id="ARBA00023136"/>
    </source>
</evidence>
<organism evidence="7 8">
    <name type="scientific">Labrys wisconsinensis</name>
    <dbReference type="NCBI Taxonomy" id="425677"/>
    <lineage>
        <taxon>Bacteria</taxon>
        <taxon>Pseudomonadati</taxon>
        <taxon>Pseudomonadota</taxon>
        <taxon>Alphaproteobacteria</taxon>
        <taxon>Hyphomicrobiales</taxon>
        <taxon>Xanthobacteraceae</taxon>
        <taxon>Labrys</taxon>
    </lineage>
</organism>
<name>A0ABU0JGT0_9HYPH</name>
<dbReference type="PANTHER" id="PTHR11814">
    <property type="entry name" value="SULFATE TRANSPORTER"/>
    <property type="match status" value="1"/>
</dbReference>
<feature type="transmembrane region" description="Helical" evidence="5">
    <location>
        <begin position="337"/>
        <end position="369"/>
    </location>
</feature>
<protein>
    <submittedName>
        <fullName evidence="7">MFS superfamily sulfate permease-like transporter</fullName>
    </submittedName>
</protein>
<dbReference type="InterPro" id="IPR011547">
    <property type="entry name" value="SLC26A/SulP_dom"/>
</dbReference>
<dbReference type="PROSITE" id="PS50801">
    <property type="entry name" value="STAS"/>
    <property type="match status" value="1"/>
</dbReference>
<dbReference type="Proteomes" id="UP001242480">
    <property type="component" value="Unassembled WGS sequence"/>
</dbReference>